<dbReference type="Pfam" id="PF01547">
    <property type="entry name" value="SBP_bac_1"/>
    <property type="match status" value="1"/>
</dbReference>
<dbReference type="PROSITE" id="PS51257">
    <property type="entry name" value="PROKAR_LIPOPROTEIN"/>
    <property type="match status" value="1"/>
</dbReference>
<dbReference type="EMBL" id="NHRJ02000004">
    <property type="protein sequence ID" value="PZE21142.1"/>
    <property type="molecule type" value="Genomic_DNA"/>
</dbReference>
<protein>
    <submittedName>
        <fullName evidence="2">ABC transporter substrate-binding protein</fullName>
    </submittedName>
</protein>
<dbReference type="Gene3D" id="3.40.190.10">
    <property type="entry name" value="Periplasmic binding protein-like II"/>
    <property type="match status" value="2"/>
</dbReference>
<keyword evidence="3" id="KW-1185">Reference proteome</keyword>
<organism evidence="2 3">
    <name type="scientific">Paenibacillus xerothermodurans</name>
    <dbReference type="NCBI Taxonomy" id="1977292"/>
    <lineage>
        <taxon>Bacteria</taxon>
        <taxon>Bacillati</taxon>
        <taxon>Bacillota</taxon>
        <taxon>Bacilli</taxon>
        <taxon>Bacillales</taxon>
        <taxon>Paenibacillaceae</taxon>
        <taxon>Paenibacillus</taxon>
    </lineage>
</organism>
<dbReference type="PANTHER" id="PTHR43649:SF12">
    <property type="entry name" value="DIACETYLCHITOBIOSE BINDING PROTEIN DASA"/>
    <property type="match status" value="1"/>
</dbReference>
<gene>
    <name evidence="2" type="ORF">CBW46_010725</name>
</gene>
<dbReference type="PANTHER" id="PTHR43649">
    <property type="entry name" value="ARABINOSE-BINDING PROTEIN-RELATED"/>
    <property type="match status" value="1"/>
</dbReference>
<evidence type="ECO:0000313" key="3">
    <source>
        <dbReference type="Proteomes" id="UP000214746"/>
    </source>
</evidence>
<dbReference type="OrthoDB" id="9787283at2"/>
<evidence type="ECO:0000256" key="1">
    <source>
        <dbReference type="SAM" id="SignalP"/>
    </source>
</evidence>
<feature type="signal peptide" evidence="1">
    <location>
        <begin position="1"/>
        <end position="28"/>
    </location>
</feature>
<name>A0A2W1P081_PAEXE</name>
<evidence type="ECO:0000313" key="2">
    <source>
        <dbReference type="EMBL" id="PZE21142.1"/>
    </source>
</evidence>
<accession>A0A2W1P081</accession>
<dbReference type="SUPFAM" id="SSF53850">
    <property type="entry name" value="Periplasmic binding protein-like II"/>
    <property type="match status" value="1"/>
</dbReference>
<dbReference type="RefSeq" id="WP_089199998.1">
    <property type="nucleotide sequence ID" value="NZ_NHRJ02000004.1"/>
</dbReference>
<dbReference type="AlphaFoldDB" id="A0A2W1P081"/>
<dbReference type="Proteomes" id="UP000214746">
    <property type="component" value="Unassembled WGS sequence"/>
</dbReference>
<dbReference type="InterPro" id="IPR050490">
    <property type="entry name" value="Bact_solute-bd_prot1"/>
</dbReference>
<reference evidence="2" key="1">
    <citation type="submission" date="2018-06" db="EMBL/GenBank/DDBJ databases">
        <title>Paenibacillus xerothermodurans sp. nov. an extremely dry heat resistant spore forming bacterium isolated from the soil of Cape Canaveral, Florida.</title>
        <authorList>
            <person name="Seuylemezian A."/>
            <person name="Kaur N."/>
            <person name="Patil P."/>
            <person name="Patil P."/>
            <person name="Mayilraj S."/>
            <person name="Vaishampayan P."/>
        </authorList>
    </citation>
    <scope>NUCLEOTIDE SEQUENCE [LARGE SCALE GENOMIC DNA]</scope>
    <source>
        <strain evidence="2">ATCC 27380</strain>
    </source>
</reference>
<keyword evidence="1" id="KW-0732">Signal</keyword>
<sequence>MKKVVMPASCIALSLALILQGCSGSAGSETSEGAQGQGTVEPVGTYPLVKEKQTLKVFTKQDVNVEDYETNEFTKWYENKTNVHVDWEIVPNAAIKEKIQVKLAGGDLPDVFMSSPITDSQMVGYGSQGLFLPLNDLIEQYAPNVKKMFEKAPYLKHYLNTPDGNIYSIPNVGETYHSTMPKKMWIYKPWLDKLGLQVPTTTEELYNVLMAFKTQDPNGNGKADEIPLSGADGTNNGHNEPESFVMQSFIFFDRANYLMLDNGTVEFAADKPAYKEGLKYIRRLVQDGLLQSDAFIQDRKALTALAEDPAGSRLGAATALYWGNLTIDNGPSGRYKEYVPVPILAGPDGQRIGFDRGYAVDNGHFVITKNAKNPPLAMRWIDWFFDEENKLQEGWSDYLGQEGIAWKKPDPGVKGLDGRPAKYQTIIPFGTKNNNRWAQTAPRFQHEDFRLSQAATPDAQTEIRLLEATKNLYKPYSAHEKYVPHLYFSDEDLARFGDLQKNITTVVQDFMLKFVTGTLDIENDWPKYTKELENAGLQQYLQIIRDNYAKLEK</sequence>
<proteinExistence type="predicted"/>
<dbReference type="InterPro" id="IPR006059">
    <property type="entry name" value="SBP"/>
</dbReference>
<comment type="caution">
    <text evidence="2">The sequence shown here is derived from an EMBL/GenBank/DDBJ whole genome shotgun (WGS) entry which is preliminary data.</text>
</comment>
<feature type="chain" id="PRO_5016097330" evidence="1">
    <location>
        <begin position="29"/>
        <end position="553"/>
    </location>
</feature>